<dbReference type="EMBL" id="JBHUIV010000025">
    <property type="protein sequence ID" value="MFD2203232.1"/>
    <property type="molecule type" value="Genomic_DNA"/>
</dbReference>
<accession>A0ABW5BB13</accession>
<reference evidence="2" key="1">
    <citation type="journal article" date="2019" name="Int. J. Syst. Evol. Microbiol.">
        <title>The Global Catalogue of Microorganisms (GCM) 10K type strain sequencing project: providing services to taxonomists for standard genome sequencing and annotation.</title>
        <authorList>
            <consortium name="The Broad Institute Genomics Platform"/>
            <consortium name="The Broad Institute Genome Sequencing Center for Infectious Disease"/>
            <person name="Wu L."/>
            <person name="Ma J."/>
        </authorList>
    </citation>
    <scope>NUCLEOTIDE SEQUENCE [LARGE SCALE GENOMIC DNA]</scope>
    <source>
        <strain evidence="2">KCTC 19812</strain>
    </source>
</reference>
<dbReference type="RefSeq" id="WP_380805346.1">
    <property type="nucleotide sequence ID" value="NZ_JBHUIV010000025.1"/>
</dbReference>
<dbReference type="PANTHER" id="PTHR35841:SF1">
    <property type="entry name" value="PHOSPHONATES-BINDING PERIPLASMIC PROTEIN"/>
    <property type="match status" value="1"/>
</dbReference>
<dbReference type="Pfam" id="PF12974">
    <property type="entry name" value="Phosphonate-bd"/>
    <property type="match status" value="1"/>
</dbReference>
<dbReference type="Gene3D" id="3.40.190.10">
    <property type="entry name" value="Periplasmic binding protein-like II"/>
    <property type="match status" value="2"/>
</dbReference>
<proteinExistence type="predicted"/>
<evidence type="ECO:0000313" key="2">
    <source>
        <dbReference type="Proteomes" id="UP001597414"/>
    </source>
</evidence>
<dbReference type="SUPFAM" id="SSF53850">
    <property type="entry name" value="Periplasmic binding protein-like II"/>
    <property type="match status" value="1"/>
</dbReference>
<evidence type="ECO:0000313" key="1">
    <source>
        <dbReference type="EMBL" id="MFD2203232.1"/>
    </source>
</evidence>
<protein>
    <submittedName>
        <fullName evidence="1">Phosphate/phosphite/phosphonate ABC transporter substrate-binding protein</fullName>
    </submittedName>
</protein>
<dbReference type="Proteomes" id="UP001597414">
    <property type="component" value="Unassembled WGS sequence"/>
</dbReference>
<sequence>MKKTPFLTMFYFLIFIGLAFSKEQEKLILGTYTYQTNDRLENLRPFSKLAEENFDGQYNVETKSFSSVEELITAMIQNEVDIVFISTAGFLKYIEEGNAYDIAAALVFDDEKASSYRSVIAASRKSGIKDWEFIRNNSQNLRLSLVSENSTSGYLYPLQQLAKQGLIPIEEKFREVEFSKSHKNSLESILTGDSDLAAFGSNDLDDSTQDLIQIIWMSDAIPLGPVLVNKNLDPMIALKVEQLLKGIHLQHPQILESIKSGWVEAQNASRFEKVTMEYYLNFLD</sequence>
<comment type="caution">
    <text evidence="1">The sequence shown here is derived from an EMBL/GenBank/DDBJ whole genome shotgun (WGS) entry which is preliminary data.</text>
</comment>
<gene>
    <name evidence="1" type="ORF">ACFSKV_16765</name>
</gene>
<name>A0ABW5BB13_9BACT</name>
<organism evidence="1 2">
    <name type="scientific">Shivajiella indica</name>
    <dbReference type="NCBI Taxonomy" id="872115"/>
    <lineage>
        <taxon>Bacteria</taxon>
        <taxon>Pseudomonadati</taxon>
        <taxon>Bacteroidota</taxon>
        <taxon>Cytophagia</taxon>
        <taxon>Cytophagales</taxon>
        <taxon>Cyclobacteriaceae</taxon>
        <taxon>Shivajiella</taxon>
    </lineage>
</organism>
<keyword evidence="2" id="KW-1185">Reference proteome</keyword>
<dbReference type="PANTHER" id="PTHR35841">
    <property type="entry name" value="PHOSPHONATES-BINDING PERIPLASMIC PROTEIN"/>
    <property type="match status" value="1"/>
</dbReference>